<gene>
    <name evidence="1" type="ORF">BVG79_01099</name>
</gene>
<protein>
    <submittedName>
        <fullName evidence="1">Uncharacterized protein</fullName>
    </submittedName>
</protein>
<dbReference type="STRING" id="92947.BVG79_01099"/>
<proteinExistence type="predicted"/>
<dbReference type="OrthoDB" id="7768283at2"/>
<organism evidence="1 2">
    <name type="scientific">Ketogulonicigenium robustum</name>
    <dbReference type="NCBI Taxonomy" id="92947"/>
    <lineage>
        <taxon>Bacteria</taxon>
        <taxon>Pseudomonadati</taxon>
        <taxon>Pseudomonadota</taxon>
        <taxon>Alphaproteobacteria</taxon>
        <taxon>Rhodobacterales</taxon>
        <taxon>Roseobacteraceae</taxon>
        <taxon>Ketogulonicigenium</taxon>
    </lineage>
</organism>
<dbReference type="KEGG" id="kro:BVG79_01099"/>
<keyword evidence="2" id="KW-1185">Reference proteome</keyword>
<evidence type="ECO:0000313" key="1">
    <source>
        <dbReference type="EMBL" id="ARO14445.1"/>
    </source>
</evidence>
<accession>A0A1W6NYX1</accession>
<dbReference type="Proteomes" id="UP000242447">
    <property type="component" value="Chromosome"/>
</dbReference>
<dbReference type="EMBL" id="CP019937">
    <property type="protein sequence ID" value="ARO14445.1"/>
    <property type="molecule type" value="Genomic_DNA"/>
</dbReference>
<reference evidence="1 2" key="1">
    <citation type="submission" date="2017-02" db="EMBL/GenBank/DDBJ databases">
        <title>Ketogulonicigenium robustum SPU B003 Genome sequencing and assembly.</title>
        <authorList>
            <person name="Li Y."/>
            <person name="Liu L."/>
            <person name="Wang C."/>
            <person name="Zhang M."/>
            <person name="Zhang T."/>
            <person name="Zhang Y."/>
        </authorList>
    </citation>
    <scope>NUCLEOTIDE SEQUENCE [LARGE SCALE GENOMIC DNA]</scope>
    <source>
        <strain evidence="1 2">SPU_B003</strain>
    </source>
</reference>
<sequence length="894" mass="92950">MAKRYEVIVERDSGATSVAVLEVIDALPVIEAAPQAARDAEAAALAAELSRASALASEGATRASEQVASEHADNAMRNAARATTAATSSENSATAAIAAATAAEESAERIDLGALDDAVAATAADRAATGGYLASTQSLTVDAENAASIANAAKEQSEANAATAAGFAGDAAAYALQAQASQSSAADRATMAANSAASAAESAEEAAIKAGTAQTSAASAAVSATSAASQASAAEVAASDAASNATNALAAARLAEDSRDLAAASAFAASESAENAEALLAGKADKAVVDDLAAKTVGPRDADSGQGVTWILFDRNSNALAGWDQTGARIILSDETVADITRRIDLPEVDLDAKADKADVEALAAETTGPRDAERFDDVAWVLFDVNENALVGWDQTGARIVLSDDTIDNIGRRLDLSGPIDTDFDVSTGFRLSGLAWDSDGNVVIASRPDGLDMIMAQAFWDRGRAALGIDDPPPEPQPGDALSKTAWQIISVQGQSLSVFGPYSDLWNKASVDATNASLPGYALQLAGLTAQQETDPSPVAINSTVGARARDYVKTTRASGVAQATTDGTLGAAWPLAALVNLHRADLGVDQVPVLTTAHGISGVAIENIDPYPETGTGITTIWDNMVFWYGEAARVAAEAGKSLTVPWHDWVHGTSAAQYPAGSYIDQLWDYRRNYLAMLQDTGIEGGTLMILSQPGGNANTSHVNMTWHCVDEIELFCAAGGGVLATPEYAYQIADNNVHPDAYWTLQFQEVKAWAIAEIEAGRQWQILRPTASVAGNVVTLQFDLRPDEYLVAHDANRYGGVGIDGNLGFTAVGANITGTVLRGHQVVLTCDGTPTAIHYAFQKQDVRAVPDNLWNAHRGLLRTSLSKPSKVLAGVQLYRWAPSFRLPL</sequence>
<dbReference type="AlphaFoldDB" id="A0A1W6NYX1"/>
<name>A0A1W6NYX1_9RHOB</name>
<dbReference type="RefSeq" id="WP_085786002.1">
    <property type="nucleotide sequence ID" value="NZ_CP019937.1"/>
</dbReference>
<evidence type="ECO:0000313" key="2">
    <source>
        <dbReference type="Proteomes" id="UP000242447"/>
    </source>
</evidence>